<evidence type="ECO:0000313" key="3">
    <source>
        <dbReference type="Proteomes" id="UP000712713"/>
    </source>
</evidence>
<dbReference type="InterPro" id="IPR003711">
    <property type="entry name" value="CarD-like/TRCF_RID"/>
</dbReference>
<gene>
    <name evidence="2" type="ORF">K8V15_02010</name>
</gene>
<accession>A0A921JQ68</accession>
<dbReference type="InterPro" id="IPR052531">
    <property type="entry name" value="CarD-like_regulator"/>
</dbReference>
<dbReference type="InterPro" id="IPR036101">
    <property type="entry name" value="CarD-like/TRCF_RID_sf"/>
</dbReference>
<proteinExistence type="predicted"/>
<dbReference type="InterPro" id="IPR048792">
    <property type="entry name" value="CarD_C"/>
</dbReference>
<sequence length="177" mass="19162">MQLTPGQNLIHPQHGPAVVLGVSQRTVKGNVVDYVSLEICDTGLQVMVPVSKLEVVGIRNVAGRSMLDELAGILTADSGQIETQWARRYKAQRMEVASGDPMRIAAVVRDLLRRHEGKGMSQAERELMREAAAPLVAEIALAVDVTEGKARSVLRSLILEGSTAVFDRLDELEPIAA</sequence>
<dbReference type="GO" id="GO:0009303">
    <property type="term" value="P:rRNA transcription"/>
    <property type="evidence" value="ECO:0007669"/>
    <property type="project" value="TreeGrafter"/>
</dbReference>
<dbReference type="SMART" id="SM01058">
    <property type="entry name" value="CarD_TRCF"/>
    <property type="match status" value="1"/>
</dbReference>
<dbReference type="AlphaFoldDB" id="A0A921JQ68"/>
<dbReference type="PANTHER" id="PTHR38447:SF1">
    <property type="entry name" value="RNA POLYMERASE-BINDING TRANSCRIPTION FACTOR CARD"/>
    <property type="match status" value="1"/>
</dbReference>
<dbReference type="Gene3D" id="2.40.10.170">
    <property type="match status" value="1"/>
</dbReference>
<name>A0A921JQ68_9ACTN</name>
<evidence type="ECO:0000313" key="2">
    <source>
        <dbReference type="EMBL" id="HJE50752.1"/>
    </source>
</evidence>
<reference evidence="2" key="2">
    <citation type="submission" date="2021-09" db="EMBL/GenBank/DDBJ databases">
        <authorList>
            <person name="Gilroy R."/>
        </authorList>
    </citation>
    <scope>NUCLEOTIDE SEQUENCE</scope>
    <source>
        <strain evidence="2">ChiGjej3B3-7470</strain>
    </source>
</reference>
<dbReference type="Pfam" id="PF02559">
    <property type="entry name" value="CarD_TRCF_RID"/>
    <property type="match status" value="1"/>
</dbReference>
<dbReference type="PANTHER" id="PTHR38447">
    <property type="entry name" value="TRANSCRIPTION FACTOR YDEB-RELATED"/>
    <property type="match status" value="1"/>
</dbReference>
<dbReference type="InterPro" id="IPR042215">
    <property type="entry name" value="CarD-like_C"/>
</dbReference>
<dbReference type="SUPFAM" id="SSF141259">
    <property type="entry name" value="CarD-like"/>
    <property type="match status" value="1"/>
</dbReference>
<feature type="domain" description="CarD-like/TRCF RNAP-interacting" evidence="1">
    <location>
        <begin position="2"/>
        <end position="112"/>
    </location>
</feature>
<reference evidence="2" key="1">
    <citation type="journal article" date="2021" name="PeerJ">
        <title>Extensive microbial diversity within the chicken gut microbiome revealed by metagenomics and culture.</title>
        <authorList>
            <person name="Gilroy R."/>
            <person name="Ravi A."/>
            <person name="Getino M."/>
            <person name="Pursley I."/>
            <person name="Horton D.L."/>
            <person name="Alikhan N.F."/>
            <person name="Baker D."/>
            <person name="Gharbi K."/>
            <person name="Hall N."/>
            <person name="Watson M."/>
            <person name="Adriaenssens E.M."/>
            <person name="Foster-Nyarko E."/>
            <person name="Jarju S."/>
            <person name="Secka A."/>
            <person name="Antonio M."/>
            <person name="Oren A."/>
            <person name="Chaudhuri R.R."/>
            <person name="La Ragione R."/>
            <person name="Hildebrand F."/>
            <person name="Pallen M.J."/>
        </authorList>
    </citation>
    <scope>NUCLEOTIDE SEQUENCE</scope>
    <source>
        <strain evidence="2">ChiGjej3B3-7470</strain>
    </source>
</reference>
<dbReference type="Pfam" id="PF21095">
    <property type="entry name" value="CarD_C"/>
    <property type="match status" value="1"/>
</dbReference>
<evidence type="ECO:0000259" key="1">
    <source>
        <dbReference type="SMART" id="SM01058"/>
    </source>
</evidence>
<comment type="caution">
    <text evidence="2">The sequence shown here is derived from an EMBL/GenBank/DDBJ whole genome shotgun (WGS) entry which is preliminary data.</text>
</comment>
<dbReference type="Gene3D" id="1.20.58.1290">
    <property type="entry name" value="CarD-like, C-terminal domain"/>
    <property type="match status" value="1"/>
</dbReference>
<dbReference type="Proteomes" id="UP000712713">
    <property type="component" value="Unassembled WGS sequence"/>
</dbReference>
<dbReference type="EMBL" id="DYZF01000046">
    <property type="protein sequence ID" value="HJE50752.1"/>
    <property type="molecule type" value="Genomic_DNA"/>
</dbReference>
<organism evidence="2 3">
    <name type="scientific">Tessaracoccus flavescens</name>
    <dbReference type="NCBI Taxonomy" id="399497"/>
    <lineage>
        <taxon>Bacteria</taxon>
        <taxon>Bacillati</taxon>
        <taxon>Actinomycetota</taxon>
        <taxon>Actinomycetes</taxon>
        <taxon>Propionibacteriales</taxon>
        <taxon>Propionibacteriaceae</taxon>
        <taxon>Tessaracoccus</taxon>
    </lineage>
</organism>
<protein>
    <recommendedName>
        <fullName evidence="1">CarD-like/TRCF RNAP-interacting domain-containing protein</fullName>
    </recommendedName>
</protein>